<gene>
    <name evidence="6" type="ORF">J2X05_003996</name>
</gene>
<sequence length="643" mass="71792">MTLTRLRTALRSLFSCASLIVLITISGCTYVSQGVLVDSDRHAKVAEHDSFGDSAERVVYPEQNWSGADSLWFYNVTQGSNLLPYELFLHLETADSELLFRSDENMNRLRYLPQKESFANPDGLPVGWVKDEHKGQEFIGFTCAACHTSQINYQGVAIRIDGGATLADMEQMLKSLAMALQASLEQPEKFDRLAQRVLKTKYPDDKEAFRVQLAEAAQQIASYNQINDPRHGDQSVAYGYGRLDAFGRIYNRVLAHLTPKEPNFNPACAPVSYPYLWDTPQHDFVQWNGVGDNELAGPLGRNTGEALGVFAQFDLDKKKGDIGYRSSVAVRNLTRMERHLESLWSPSWEELAKQNVLPPINQALAEQGQQVFIEYQCHTCHEAIDRTDPNRRIISQFASLQTIGTDPYMAMNALKYSGKMGYFEGGRINPFKPDPRFQPSGAVLPALSGAVEGVLVEPDHDKLFIRRWAEKLYDLIASISDNPIKKTERHLDFEVVNKNNPATLVAYKARPLNGIWATAPYLHNGSVPSLYELFMPSCSDAEIASGKTCRPNRFTVGARELDAVNVGVVLRDPAQYPGLFVFDTSLPSNSNKGHEYAAGVTPVFVLDANGRPVKDAQGKPKMRTLQPISNHQRLALVEYLKTL</sequence>
<evidence type="ECO:0000313" key="7">
    <source>
        <dbReference type="Proteomes" id="UP001253595"/>
    </source>
</evidence>
<comment type="caution">
    <text evidence="6">The sequence shown here is derived from an EMBL/GenBank/DDBJ whole genome shotgun (WGS) entry which is preliminary data.</text>
</comment>
<protein>
    <submittedName>
        <fullName evidence="6">Cytochrome c5</fullName>
    </submittedName>
</protein>
<evidence type="ECO:0000256" key="3">
    <source>
        <dbReference type="ARBA" id="ARBA00023004"/>
    </source>
</evidence>
<dbReference type="SUPFAM" id="SSF46626">
    <property type="entry name" value="Cytochrome c"/>
    <property type="match status" value="1"/>
</dbReference>
<name>A0ABU1V3M8_9GAMM</name>
<dbReference type="RefSeq" id="WP_310075796.1">
    <property type="nucleotide sequence ID" value="NZ_JAVDVX010000009.1"/>
</dbReference>
<dbReference type="Proteomes" id="UP001253595">
    <property type="component" value="Unassembled WGS sequence"/>
</dbReference>
<dbReference type="PANTHER" id="PTHR30600">
    <property type="entry name" value="CYTOCHROME C PEROXIDASE-RELATED"/>
    <property type="match status" value="1"/>
</dbReference>
<dbReference type="Gene3D" id="1.10.760.10">
    <property type="entry name" value="Cytochrome c-like domain"/>
    <property type="match status" value="1"/>
</dbReference>
<dbReference type="PROSITE" id="PS51257">
    <property type="entry name" value="PROKAR_LIPOPROTEIN"/>
    <property type="match status" value="1"/>
</dbReference>
<evidence type="ECO:0000256" key="1">
    <source>
        <dbReference type="ARBA" id="ARBA00022617"/>
    </source>
</evidence>
<keyword evidence="1 4" id="KW-0349">Heme</keyword>
<organism evidence="6 7">
    <name type="scientific">Cellvibrio fibrivorans</name>
    <dbReference type="NCBI Taxonomy" id="126350"/>
    <lineage>
        <taxon>Bacteria</taxon>
        <taxon>Pseudomonadati</taxon>
        <taxon>Pseudomonadota</taxon>
        <taxon>Gammaproteobacteria</taxon>
        <taxon>Cellvibrionales</taxon>
        <taxon>Cellvibrionaceae</taxon>
        <taxon>Cellvibrio</taxon>
    </lineage>
</organism>
<feature type="domain" description="Cytochrome c" evidence="5">
    <location>
        <begin position="363"/>
        <end position="471"/>
    </location>
</feature>
<dbReference type="NCBIfam" id="NF040606">
    <property type="entry name" value="CytoC_perox"/>
    <property type="match status" value="1"/>
</dbReference>
<evidence type="ECO:0000313" key="6">
    <source>
        <dbReference type="EMBL" id="MDR7091958.1"/>
    </source>
</evidence>
<evidence type="ECO:0000259" key="5">
    <source>
        <dbReference type="PROSITE" id="PS51007"/>
    </source>
</evidence>
<accession>A0ABU1V3M8</accession>
<evidence type="ECO:0000256" key="4">
    <source>
        <dbReference type="PROSITE-ProRule" id="PRU00433"/>
    </source>
</evidence>
<dbReference type="InterPro" id="IPR047758">
    <property type="entry name" value="CytoC_perox"/>
</dbReference>
<keyword evidence="2 4" id="KW-0479">Metal-binding</keyword>
<keyword evidence="3 4" id="KW-0408">Iron</keyword>
<dbReference type="PROSITE" id="PS51007">
    <property type="entry name" value="CYTC"/>
    <property type="match status" value="1"/>
</dbReference>
<dbReference type="Pfam" id="PF21419">
    <property type="entry name" value="RoxA-like_Cyt-c"/>
    <property type="match status" value="1"/>
</dbReference>
<dbReference type="InterPro" id="IPR009056">
    <property type="entry name" value="Cyt_c-like_dom"/>
</dbReference>
<evidence type="ECO:0000256" key="2">
    <source>
        <dbReference type="ARBA" id="ARBA00022723"/>
    </source>
</evidence>
<dbReference type="InterPro" id="IPR051395">
    <property type="entry name" value="Cytochrome_c_Peroxidase/MauG"/>
</dbReference>
<keyword evidence="7" id="KW-1185">Reference proteome</keyword>
<dbReference type="EMBL" id="JAVDVX010000009">
    <property type="protein sequence ID" value="MDR7091958.1"/>
    <property type="molecule type" value="Genomic_DNA"/>
</dbReference>
<dbReference type="PANTHER" id="PTHR30600:SF9">
    <property type="entry name" value="BLR7738 PROTEIN"/>
    <property type="match status" value="1"/>
</dbReference>
<proteinExistence type="predicted"/>
<reference evidence="6 7" key="1">
    <citation type="submission" date="2023-07" db="EMBL/GenBank/DDBJ databases">
        <title>Sorghum-associated microbial communities from plants grown in Nebraska, USA.</title>
        <authorList>
            <person name="Schachtman D."/>
        </authorList>
    </citation>
    <scope>NUCLEOTIDE SEQUENCE [LARGE SCALE GENOMIC DNA]</scope>
    <source>
        <strain evidence="6 7">BE190</strain>
    </source>
</reference>
<dbReference type="InterPro" id="IPR036909">
    <property type="entry name" value="Cyt_c-like_dom_sf"/>
</dbReference>